<dbReference type="InterPro" id="IPR025405">
    <property type="entry name" value="DUF4131"/>
</dbReference>
<dbReference type="SMART" id="SM00849">
    <property type="entry name" value="Lactamase_B"/>
    <property type="match status" value="1"/>
</dbReference>
<dbReference type="InterPro" id="IPR052159">
    <property type="entry name" value="Competence_DNA_uptake"/>
</dbReference>
<evidence type="ECO:0000256" key="1">
    <source>
        <dbReference type="ARBA" id="ARBA00004651"/>
    </source>
</evidence>
<dbReference type="InterPro" id="IPR004797">
    <property type="entry name" value="Competence_ComEC/Rec2"/>
</dbReference>
<gene>
    <name evidence="8" type="primary">comEC</name>
    <name evidence="8" type="ORF">Maes01_00070</name>
</gene>
<evidence type="ECO:0000259" key="7">
    <source>
        <dbReference type="SMART" id="SM00849"/>
    </source>
</evidence>
<dbReference type="NCBIfam" id="TIGR00361">
    <property type="entry name" value="ComEC_Rec2"/>
    <property type="match status" value="1"/>
</dbReference>
<dbReference type="InterPro" id="IPR001279">
    <property type="entry name" value="Metallo-B-lactamas"/>
</dbReference>
<dbReference type="Pfam" id="PF00753">
    <property type="entry name" value="Lactamase_B"/>
    <property type="match status" value="1"/>
</dbReference>
<dbReference type="InterPro" id="IPR035681">
    <property type="entry name" value="ComA-like_MBL"/>
</dbReference>
<feature type="domain" description="Metallo-beta-lactamase" evidence="7">
    <location>
        <begin position="595"/>
        <end position="803"/>
    </location>
</feature>
<feature type="transmembrane region" description="Helical" evidence="6">
    <location>
        <begin position="387"/>
        <end position="405"/>
    </location>
</feature>
<reference evidence="8 9" key="1">
    <citation type="submission" date="2024-02" db="EMBL/GenBank/DDBJ databases">
        <title>Microbulbifer aestuariivivens NBRC 112533.</title>
        <authorList>
            <person name="Ichikawa N."/>
            <person name="Katano-Makiyama Y."/>
            <person name="Hidaka K."/>
        </authorList>
    </citation>
    <scope>NUCLEOTIDE SEQUENCE [LARGE SCALE GENOMIC DNA]</scope>
    <source>
        <strain evidence="8 9">NBRC 112533</strain>
    </source>
</reference>
<feature type="transmembrane region" description="Helical" evidence="6">
    <location>
        <begin position="317"/>
        <end position="334"/>
    </location>
</feature>
<name>A0ABP9WMT4_9GAMM</name>
<feature type="transmembrane region" description="Helical" evidence="6">
    <location>
        <begin position="559"/>
        <end position="577"/>
    </location>
</feature>
<protein>
    <submittedName>
        <fullName evidence="8">ComE operon protein 3</fullName>
    </submittedName>
</protein>
<keyword evidence="2" id="KW-1003">Cell membrane</keyword>
<accession>A0ABP9WMT4</accession>
<dbReference type="Proteomes" id="UP001408594">
    <property type="component" value="Unassembled WGS sequence"/>
</dbReference>
<feature type="transmembrane region" description="Helical" evidence="6">
    <location>
        <begin position="447"/>
        <end position="470"/>
    </location>
</feature>
<dbReference type="EMBL" id="BAABRT010000001">
    <property type="protein sequence ID" value="GAA5523525.1"/>
    <property type="molecule type" value="Genomic_DNA"/>
</dbReference>
<sequence>MDAASTQAGEGSNRKTLLAVRQQLRIAARYRPGPRELAAYVAAILICGSLYQLPTLEALVLVGFALAVAVTVSPWRRAVLPLLLAAMLGAGWATWSNQRALLDRLPEAGHGADWVLPLRVDSLPAVRDSRSRYGSRGGVDIRFTARVLDSAAEESLRGRHLELTWYGAGPEEQARLRGGTIWTMPVRLKRPRGSVNPHGFDYEGWLLRRNIYATGYIRPQDAQPKLLGESGGVLSAREAIRSRIRSLELPSADLILALVLGDRSGLSHAETQALRNSGTAHLIAISGLHVGMVAGAVALLAGLLARLIGLFLGWTPRLLVPVLSLTAAGLYVLMSGAPLSAQRALVMLAVLLLAWYWRRRLHSALALLLALAIVLTLQPLAFHGPGFWLSFLAVAALLLGFRGRYRVTPRAGLSHSCDLSPLCGQQGLSGLAKRSAGRLLELLRSQWLIGLALLLPSMAFFQGFSAGGFVFNLVAIPWMAVSILPALLIGTLLVGTSAGAWLLTLGSAQLQLLLEMLTGPMAVGGGWFSAGAPASPWLAVMFGLGIFWLLLPAGVPGRALGWVALLVLLVGLPSGWLPRTPVADKLAVTALDVGQGLAVVLRSRDAVLVYDAGPGTVGGWNAGSAIVAPFLLGEGGREVDLLVLSHGDSDHAGGFAGLLAMMPIKRLAAPGELVRRMSAGAGPDGSSRPQGLSGSHSLAAFPCVAGSAFNLGGMRITWLWPNEDDVSGEENDHSCVALVEWRDHRILLAGDISTSVEGQLARRFDDFLPVDLLIAPHHGSRTSSSEAFLRWSQPAAVVFSAGYRHHFGHPHPEVVSRYQHRGARIFSTADSGAVSFFWEPGVESPVVQKARDTGPFWLR</sequence>
<keyword evidence="9" id="KW-1185">Reference proteome</keyword>
<dbReference type="RefSeq" id="WP_345547734.1">
    <property type="nucleotide sequence ID" value="NZ_BAABRT010000001.1"/>
</dbReference>
<dbReference type="PANTHER" id="PTHR30619:SF1">
    <property type="entry name" value="RECOMBINATION PROTEIN 2"/>
    <property type="match status" value="1"/>
</dbReference>
<feature type="transmembrane region" description="Helical" evidence="6">
    <location>
        <begin position="534"/>
        <end position="552"/>
    </location>
</feature>
<evidence type="ECO:0000256" key="6">
    <source>
        <dbReference type="SAM" id="Phobius"/>
    </source>
</evidence>
<dbReference type="NCBIfam" id="TIGR00360">
    <property type="entry name" value="ComEC_N-term"/>
    <property type="match status" value="1"/>
</dbReference>
<keyword evidence="4 6" id="KW-1133">Transmembrane helix</keyword>
<comment type="subcellular location">
    <subcellularLocation>
        <location evidence="1">Cell membrane</location>
        <topology evidence="1">Multi-pass membrane protein</topology>
    </subcellularLocation>
</comment>
<feature type="transmembrane region" description="Helical" evidence="6">
    <location>
        <begin position="281"/>
        <end position="305"/>
    </location>
</feature>
<proteinExistence type="predicted"/>
<feature type="transmembrane region" description="Helical" evidence="6">
    <location>
        <begin position="39"/>
        <end position="72"/>
    </location>
</feature>
<evidence type="ECO:0000256" key="4">
    <source>
        <dbReference type="ARBA" id="ARBA00022989"/>
    </source>
</evidence>
<evidence type="ECO:0000256" key="2">
    <source>
        <dbReference type="ARBA" id="ARBA00022475"/>
    </source>
</evidence>
<dbReference type="InterPro" id="IPR036866">
    <property type="entry name" value="RibonucZ/Hydroxyglut_hydro"/>
</dbReference>
<keyword evidence="3 6" id="KW-0812">Transmembrane</keyword>
<evidence type="ECO:0000313" key="8">
    <source>
        <dbReference type="EMBL" id="GAA5523525.1"/>
    </source>
</evidence>
<dbReference type="Pfam" id="PF13567">
    <property type="entry name" value="DUF4131"/>
    <property type="match status" value="1"/>
</dbReference>
<evidence type="ECO:0000256" key="5">
    <source>
        <dbReference type="ARBA" id="ARBA00023136"/>
    </source>
</evidence>
<keyword evidence="5 6" id="KW-0472">Membrane</keyword>
<feature type="transmembrane region" description="Helical" evidence="6">
    <location>
        <begin position="476"/>
        <end position="503"/>
    </location>
</feature>
<feature type="transmembrane region" description="Helical" evidence="6">
    <location>
        <begin position="364"/>
        <end position="381"/>
    </location>
</feature>
<feature type="transmembrane region" description="Helical" evidence="6">
    <location>
        <begin position="78"/>
        <end position="95"/>
    </location>
</feature>
<dbReference type="Gene3D" id="3.60.15.10">
    <property type="entry name" value="Ribonuclease Z/Hydroxyacylglutathione hydrolase-like"/>
    <property type="match status" value="1"/>
</dbReference>
<dbReference type="PANTHER" id="PTHR30619">
    <property type="entry name" value="DNA INTERNALIZATION/COMPETENCE PROTEIN COMEC/REC2"/>
    <property type="match status" value="1"/>
</dbReference>
<feature type="transmembrane region" description="Helical" evidence="6">
    <location>
        <begin position="510"/>
        <end position="528"/>
    </location>
</feature>
<evidence type="ECO:0000313" key="9">
    <source>
        <dbReference type="Proteomes" id="UP001408594"/>
    </source>
</evidence>
<comment type="caution">
    <text evidence="8">The sequence shown here is derived from an EMBL/GenBank/DDBJ whole genome shotgun (WGS) entry which is preliminary data.</text>
</comment>
<dbReference type="CDD" id="cd07731">
    <property type="entry name" value="ComA-like_MBL-fold"/>
    <property type="match status" value="1"/>
</dbReference>
<evidence type="ECO:0000256" key="3">
    <source>
        <dbReference type="ARBA" id="ARBA00022692"/>
    </source>
</evidence>
<dbReference type="SUPFAM" id="SSF56281">
    <property type="entry name" value="Metallo-hydrolase/oxidoreductase"/>
    <property type="match status" value="1"/>
</dbReference>
<organism evidence="8 9">
    <name type="scientific">Microbulbifer aestuariivivens</name>
    <dbReference type="NCBI Taxonomy" id="1908308"/>
    <lineage>
        <taxon>Bacteria</taxon>
        <taxon>Pseudomonadati</taxon>
        <taxon>Pseudomonadota</taxon>
        <taxon>Gammaproteobacteria</taxon>
        <taxon>Cellvibrionales</taxon>
        <taxon>Microbulbiferaceae</taxon>
        <taxon>Microbulbifer</taxon>
    </lineage>
</organism>
<dbReference type="Pfam" id="PF03772">
    <property type="entry name" value="Competence"/>
    <property type="match status" value="1"/>
</dbReference>
<dbReference type="InterPro" id="IPR004477">
    <property type="entry name" value="ComEC_N"/>
</dbReference>